<evidence type="ECO:0000313" key="5">
    <source>
        <dbReference type="Proteomes" id="UP000324222"/>
    </source>
</evidence>
<dbReference type="Gene3D" id="2.60.120.260">
    <property type="entry name" value="Galactose-binding domain-like"/>
    <property type="match status" value="1"/>
</dbReference>
<gene>
    <name evidence="4" type="primary">LanA_3</name>
    <name evidence="4" type="ORF">E2C01_099052</name>
</gene>
<dbReference type="InterPro" id="IPR008211">
    <property type="entry name" value="Laminin_N"/>
</dbReference>
<dbReference type="EMBL" id="VSRR010136009">
    <property type="protein sequence ID" value="MPD03414.1"/>
    <property type="molecule type" value="Genomic_DNA"/>
</dbReference>
<dbReference type="PROSITE" id="PS51117">
    <property type="entry name" value="LAMININ_NTER"/>
    <property type="match status" value="1"/>
</dbReference>
<proteinExistence type="predicted"/>
<evidence type="ECO:0000259" key="3">
    <source>
        <dbReference type="PROSITE" id="PS51117"/>
    </source>
</evidence>
<keyword evidence="1" id="KW-1015">Disulfide bond</keyword>
<protein>
    <submittedName>
        <fullName evidence="4">Laminin subunit alpha</fullName>
    </submittedName>
</protein>
<dbReference type="AlphaFoldDB" id="A0A5B7K9U0"/>
<dbReference type="Proteomes" id="UP000324222">
    <property type="component" value="Unassembled WGS sequence"/>
</dbReference>
<comment type="caution">
    <text evidence="4">The sequence shown here is derived from an EMBL/GenBank/DDBJ whole genome shotgun (WGS) entry which is preliminary data.</text>
</comment>
<sequence>MGNSPRPGVWVLERSVDNGLTYNPWQYFADSPG</sequence>
<reference evidence="4 5" key="1">
    <citation type="submission" date="2019-05" db="EMBL/GenBank/DDBJ databases">
        <title>Another draft genome of Portunus trituberculatus and its Hox gene families provides insights of decapod evolution.</title>
        <authorList>
            <person name="Jeong J.-H."/>
            <person name="Song I."/>
            <person name="Kim S."/>
            <person name="Choi T."/>
            <person name="Kim D."/>
            <person name="Ryu S."/>
            <person name="Kim W."/>
        </authorList>
    </citation>
    <scope>NUCLEOTIDE SEQUENCE [LARGE SCALE GENOMIC DNA]</scope>
    <source>
        <tissue evidence="4">Muscle</tissue>
    </source>
</reference>
<keyword evidence="5" id="KW-1185">Reference proteome</keyword>
<evidence type="ECO:0000313" key="4">
    <source>
        <dbReference type="EMBL" id="MPD03414.1"/>
    </source>
</evidence>
<organism evidence="4 5">
    <name type="scientific">Portunus trituberculatus</name>
    <name type="common">Swimming crab</name>
    <name type="synonym">Neptunus trituberculatus</name>
    <dbReference type="NCBI Taxonomy" id="210409"/>
    <lineage>
        <taxon>Eukaryota</taxon>
        <taxon>Metazoa</taxon>
        <taxon>Ecdysozoa</taxon>
        <taxon>Arthropoda</taxon>
        <taxon>Crustacea</taxon>
        <taxon>Multicrustacea</taxon>
        <taxon>Malacostraca</taxon>
        <taxon>Eumalacostraca</taxon>
        <taxon>Eucarida</taxon>
        <taxon>Decapoda</taxon>
        <taxon>Pleocyemata</taxon>
        <taxon>Brachyura</taxon>
        <taxon>Eubrachyura</taxon>
        <taxon>Portunoidea</taxon>
        <taxon>Portunidae</taxon>
        <taxon>Portuninae</taxon>
        <taxon>Portunus</taxon>
    </lineage>
</organism>
<feature type="domain" description="Laminin N-terminal" evidence="3">
    <location>
        <begin position="1"/>
        <end position="33"/>
    </location>
</feature>
<evidence type="ECO:0000256" key="1">
    <source>
        <dbReference type="ARBA" id="ARBA00023157"/>
    </source>
</evidence>
<dbReference type="Pfam" id="PF00055">
    <property type="entry name" value="Laminin_N"/>
    <property type="match status" value="1"/>
</dbReference>
<keyword evidence="2" id="KW-0424">Laminin EGF-like domain</keyword>
<name>A0A5B7K9U0_PORTR</name>
<accession>A0A5B7K9U0</accession>
<evidence type="ECO:0000256" key="2">
    <source>
        <dbReference type="ARBA" id="ARBA00023292"/>
    </source>
</evidence>